<dbReference type="GeneID" id="39982314"/>
<dbReference type="OrthoDB" id="247438at2759"/>
<keyword evidence="3" id="KW-1185">Reference proteome</keyword>
<evidence type="ECO:0000256" key="1">
    <source>
        <dbReference type="SAM" id="MobiDB-lite"/>
    </source>
</evidence>
<sequence>MDPLDDAAIDALIRAEDARLRQFKLFHASREARLREYGGQSPPPPPPTPPAPNRPALRGGPMETLTPDVEEALMREYTTRYRPNKMSQEEEISRRHSTPPPPGYCGPMLTLTTSGPYTRYEVLAVRPPPRPHYDESGQKRKSRSSHYPRPVPPVSQEEEKEKKPQPGESLRRWKYNMGLTDE</sequence>
<evidence type="ECO:0000313" key="2">
    <source>
        <dbReference type="EMBL" id="ORC92126.1"/>
    </source>
</evidence>
<dbReference type="Proteomes" id="UP000192257">
    <property type="component" value="Unassembled WGS sequence"/>
</dbReference>
<feature type="compositionally biased region" description="Pro residues" evidence="1">
    <location>
        <begin position="41"/>
        <end position="53"/>
    </location>
</feature>
<proteinExistence type="predicted"/>
<name>A0A1X0P5A8_9TRYP</name>
<dbReference type="RefSeq" id="XP_028886192.1">
    <property type="nucleotide sequence ID" value="XM_029022534.1"/>
</dbReference>
<feature type="region of interest" description="Disordered" evidence="1">
    <location>
        <begin position="31"/>
        <end position="182"/>
    </location>
</feature>
<reference evidence="2 3" key="1">
    <citation type="submission" date="2017-03" db="EMBL/GenBank/DDBJ databases">
        <title>An alternative strategy for trypanosome survival in the mammalian bloodstream revealed through genome and transcriptome analysis of the ubiquitous bovine parasite Trypanosoma (Megatrypanum) theileri.</title>
        <authorList>
            <person name="Kelly S."/>
            <person name="Ivens A."/>
            <person name="Mott A."/>
            <person name="O'Neill E."/>
            <person name="Emms D."/>
            <person name="Macleod O."/>
            <person name="Voorheis P."/>
            <person name="Matthews J."/>
            <person name="Matthews K."/>
            <person name="Carrington M."/>
        </authorList>
    </citation>
    <scope>NUCLEOTIDE SEQUENCE [LARGE SCALE GENOMIC DNA]</scope>
    <source>
        <strain evidence="2">Edinburgh</strain>
    </source>
</reference>
<evidence type="ECO:0000313" key="3">
    <source>
        <dbReference type="Proteomes" id="UP000192257"/>
    </source>
</evidence>
<feature type="compositionally biased region" description="Basic and acidic residues" evidence="1">
    <location>
        <begin position="157"/>
        <end position="171"/>
    </location>
</feature>
<organism evidence="2 3">
    <name type="scientific">Trypanosoma theileri</name>
    <dbReference type="NCBI Taxonomy" id="67003"/>
    <lineage>
        <taxon>Eukaryota</taxon>
        <taxon>Discoba</taxon>
        <taxon>Euglenozoa</taxon>
        <taxon>Kinetoplastea</taxon>
        <taxon>Metakinetoplastina</taxon>
        <taxon>Trypanosomatida</taxon>
        <taxon>Trypanosomatidae</taxon>
        <taxon>Trypanosoma</taxon>
    </lineage>
</organism>
<dbReference type="EMBL" id="NBCO01000004">
    <property type="protein sequence ID" value="ORC92126.1"/>
    <property type="molecule type" value="Genomic_DNA"/>
</dbReference>
<comment type="caution">
    <text evidence="2">The sequence shown here is derived from an EMBL/GenBank/DDBJ whole genome shotgun (WGS) entry which is preliminary data.</text>
</comment>
<gene>
    <name evidence="2" type="ORF">TM35_000043400</name>
</gene>
<accession>A0A1X0P5A8</accession>
<dbReference type="VEuPathDB" id="TriTrypDB:TM35_000043400"/>
<dbReference type="AlphaFoldDB" id="A0A1X0P5A8"/>
<protein>
    <submittedName>
        <fullName evidence="2">Uncharacterized protein</fullName>
    </submittedName>
</protein>